<dbReference type="OrthoDB" id="10260355at2759"/>
<dbReference type="InterPro" id="IPR023753">
    <property type="entry name" value="FAD/NAD-binding_dom"/>
</dbReference>
<sequence>MGIDAEVLIVGGGPAGLTAALTLARLTHTVKIFDNNDARNKATPAMTMLIAHDGETPEHFRNEAIKNLTKRHKNVTIENTTIAKVKKIEEGEDKGYFEVEDNEGKKWVGKKLVLSTGCTDIFPDIPGYEDFWGNGIYHCYFYKGYMPEKAPSSGILAVDIMEDVMKSMHAARYATQISKKVTIYTNDNKKLADQFASSFGNAKMFTVDDRKIARFFKPEASPDKLPTTVGIEFANGDKVEESFIGHYPLSKAKGPFHEQLGLPVLPSGDIATNFPWLQTDIKGVFACGDNSQPRKIIPEAQNTGSLVGAAISNQIIAENFGQMGLV</sequence>
<dbReference type="Proteomes" id="UP000799291">
    <property type="component" value="Unassembled WGS sequence"/>
</dbReference>
<reference evidence="5" key="1">
    <citation type="journal article" date="2020" name="Stud. Mycol.">
        <title>101 Dothideomycetes genomes: a test case for predicting lifestyles and emergence of pathogens.</title>
        <authorList>
            <person name="Haridas S."/>
            <person name="Albert R."/>
            <person name="Binder M."/>
            <person name="Bloem J."/>
            <person name="Labutti K."/>
            <person name="Salamov A."/>
            <person name="Andreopoulos B."/>
            <person name="Baker S."/>
            <person name="Barry K."/>
            <person name="Bills G."/>
            <person name="Bluhm B."/>
            <person name="Cannon C."/>
            <person name="Castanera R."/>
            <person name="Culley D."/>
            <person name="Daum C."/>
            <person name="Ezra D."/>
            <person name="Gonzalez J."/>
            <person name="Henrissat B."/>
            <person name="Kuo A."/>
            <person name="Liang C."/>
            <person name="Lipzen A."/>
            <person name="Lutzoni F."/>
            <person name="Magnuson J."/>
            <person name="Mondo S."/>
            <person name="Nolan M."/>
            <person name="Ohm R."/>
            <person name="Pangilinan J."/>
            <person name="Park H.-J."/>
            <person name="Ramirez L."/>
            <person name="Alfaro M."/>
            <person name="Sun H."/>
            <person name="Tritt A."/>
            <person name="Yoshinaga Y."/>
            <person name="Zwiers L.-H."/>
            <person name="Turgeon B."/>
            <person name="Goodwin S."/>
            <person name="Spatafora J."/>
            <person name="Crous P."/>
            <person name="Grigoriev I."/>
        </authorList>
    </citation>
    <scope>NUCLEOTIDE SEQUENCE</scope>
    <source>
        <strain evidence="5">CBS 122367</strain>
    </source>
</reference>
<name>A0A6G1IH67_9PLEO</name>
<dbReference type="InterPro" id="IPR050097">
    <property type="entry name" value="Ferredoxin-NADP_redctase_2"/>
</dbReference>
<dbReference type="GO" id="GO:0016491">
    <property type="term" value="F:oxidoreductase activity"/>
    <property type="evidence" value="ECO:0007669"/>
    <property type="project" value="UniProtKB-KW"/>
</dbReference>
<evidence type="ECO:0000256" key="1">
    <source>
        <dbReference type="ARBA" id="ARBA00009333"/>
    </source>
</evidence>
<dbReference type="PRINTS" id="PR00469">
    <property type="entry name" value="PNDRDTASEII"/>
</dbReference>
<evidence type="ECO:0000259" key="4">
    <source>
        <dbReference type="Pfam" id="PF07992"/>
    </source>
</evidence>
<protein>
    <submittedName>
        <fullName evidence="5">FAD/NAD(P)-binding domain-containing protein</fullName>
    </submittedName>
</protein>
<dbReference type="PANTHER" id="PTHR48105">
    <property type="entry name" value="THIOREDOXIN REDUCTASE 1-RELATED-RELATED"/>
    <property type="match status" value="1"/>
</dbReference>
<evidence type="ECO:0000313" key="5">
    <source>
        <dbReference type="EMBL" id="KAF2677291.1"/>
    </source>
</evidence>
<evidence type="ECO:0000256" key="2">
    <source>
        <dbReference type="ARBA" id="ARBA00022630"/>
    </source>
</evidence>
<dbReference type="GO" id="GO:0097237">
    <property type="term" value="P:cellular response to toxic substance"/>
    <property type="evidence" value="ECO:0007669"/>
    <property type="project" value="UniProtKB-ARBA"/>
</dbReference>
<dbReference type="PRINTS" id="PR00368">
    <property type="entry name" value="FADPNR"/>
</dbReference>
<evidence type="ECO:0000313" key="6">
    <source>
        <dbReference type="Proteomes" id="UP000799291"/>
    </source>
</evidence>
<keyword evidence="2" id="KW-0285">Flavoprotein</keyword>
<keyword evidence="6" id="KW-1185">Reference proteome</keyword>
<dbReference type="Pfam" id="PF07992">
    <property type="entry name" value="Pyr_redox_2"/>
    <property type="match status" value="1"/>
</dbReference>
<dbReference type="AlphaFoldDB" id="A0A6G1IH67"/>
<evidence type="ECO:0000256" key="3">
    <source>
        <dbReference type="ARBA" id="ARBA00023002"/>
    </source>
</evidence>
<dbReference type="InterPro" id="IPR036188">
    <property type="entry name" value="FAD/NAD-bd_sf"/>
</dbReference>
<proteinExistence type="inferred from homology"/>
<accession>A0A6G1IH67</accession>
<dbReference type="EMBL" id="MU005624">
    <property type="protein sequence ID" value="KAF2677291.1"/>
    <property type="molecule type" value="Genomic_DNA"/>
</dbReference>
<dbReference type="Gene3D" id="3.50.50.60">
    <property type="entry name" value="FAD/NAD(P)-binding domain"/>
    <property type="match status" value="2"/>
</dbReference>
<dbReference type="SUPFAM" id="SSF51905">
    <property type="entry name" value="FAD/NAD(P)-binding domain"/>
    <property type="match status" value="1"/>
</dbReference>
<comment type="similarity">
    <text evidence="1">Belongs to the class-II pyridine nucleotide-disulfide oxidoreductase family.</text>
</comment>
<feature type="domain" description="FAD/NAD(P)-binding" evidence="4">
    <location>
        <begin position="6"/>
        <end position="135"/>
    </location>
</feature>
<keyword evidence="3" id="KW-0560">Oxidoreductase</keyword>
<gene>
    <name evidence="5" type="ORF">K458DRAFT_409860</name>
</gene>
<organism evidence="5 6">
    <name type="scientific">Lentithecium fluviatile CBS 122367</name>
    <dbReference type="NCBI Taxonomy" id="1168545"/>
    <lineage>
        <taxon>Eukaryota</taxon>
        <taxon>Fungi</taxon>
        <taxon>Dikarya</taxon>
        <taxon>Ascomycota</taxon>
        <taxon>Pezizomycotina</taxon>
        <taxon>Dothideomycetes</taxon>
        <taxon>Pleosporomycetidae</taxon>
        <taxon>Pleosporales</taxon>
        <taxon>Massarineae</taxon>
        <taxon>Lentitheciaceae</taxon>
        <taxon>Lentithecium</taxon>
    </lineage>
</organism>